<name>A0A1E5Q3P8_9PROT</name>
<comment type="caution">
    <text evidence="1">The sequence shown here is derived from an EMBL/GenBank/DDBJ whole genome shotgun (WGS) entry which is preliminary data.</text>
</comment>
<dbReference type="Proteomes" id="UP000095347">
    <property type="component" value="Unassembled WGS sequence"/>
</dbReference>
<keyword evidence="2" id="KW-1185">Reference proteome</keyword>
<sequence length="215" mass="22297">MDNLVGLRELTQAQAKLAVQPVSAISGGQSQTDQTPEDDGSSVFETLLDTLNPLQHIPGVSSAYQAVTGDTSSAVAEMAGGFLFGGPMGLAAGAASSFLEMLTGKSFSEHAMAFFGGAEDAEDPATTAGLNEIQTADGKSLESLIQPTADPLGIEQYQAFAAAHSDQHLGIGADARDVSWASNMWTDSALQKAAGLYETNQSLGEQQRKSVQTLV</sequence>
<dbReference type="EMBL" id="MCGG01000078">
    <property type="protein sequence ID" value="OEJ64114.1"/>
    <property type="molecule type" value="Genomic_DNA"/>
</dbReference>
<proteinExistence type="predicted"/>
<evidence type="ECO:0000313" key="1">
    <source>
        <dbReference type="EMBL" id="OEJ64114.1"/>
    </source>
</evidence>
<dbReference type="AlphaFoldDB" id="A0A1E5Q3P8"/>
<organism evidence="1 2">
    <name type="scientific">Magnetovibrio blakemorei</name>
    <dbReference type="NCBI Taxonomy" id="28181"/>
    <lineage>
        <taxon>Bacteria</taxon>
        <taxon>Pseudomonadati</taxon>
        <taxon>Pseudomonadota</taxon>
        <taxon>Alphaproteobacteria</taxon>
        <taxon>Rhodospirillales</taxon>
        <taxon>Magnetovibrionaceae</taxon>
        <taxon>Magnetovibrio</taxon>
    </lineage>
</organism>
<protein>
    <submittedName>
        <fullName evidence="1">Uncharacterized protein</fullName>
    </submittedName>
</protein>
<dbReference type="STRING" id="28181.BEN30_01575"/>
<accession>A0A1E5Q3P8</accession>
<evidence type="ECO:0000313" key="2">
    <source>
        <dbReference type="Proteomes" id="UP000095347"/>
    </source>
</evidence>
<reference evidence="2" key="1">
    <citation type="submission" date="2016-07" db="EMBL/GenBank/DDBJ databases">
        <authorList>
            <person name="Florea S."/>
            <person name="Webb J.S."/>
            <person name="Jaromczyk J."/>
            <person name="Schardl C.L."/>
        </authorList>
    </citation>
    <scope>NUCLEOTIDE SEQUENCE [LARGE SCALE GENOMIC DNA]</scope>
    <source>
        <strain evidence="2">MV-1</strain>
    </source>
</reference>
<gene>
    <name evidence="1" type="ORF">BEN30_01575</name>
</gene>